<feature type="transmembrane region" description="Helical" evidence="1">
    <location>
        <begin position="77"/>
        <end position="100"/>
    </location>
</feature>
<sequence length="115" mass="11932">MVDSGSGCISPCTVATVASLGDELSGDVRGGTQAIVLSLYLLPFSARCLALSALLLRCSIRYRLLMATKNCLHPGELARCLPVDCYLTGAVLFLLVAAAARRASAGGYGEEEHAG</sequence>
<keyword evidence="1" id="KW-1133">Transmembrane helix</keyword>
<gene>
    <name evidence="2" type="ordered locus">Dd586_0218</name>
</gene>
<accession>D2C1F4</accession>
<evidence type="ECO:0000256" key="1">
    <source>
        <dbReference type="SAM" id="Phobius"/>
    </source>
</evidence>
<keyword evidence="1" id="KW-0472">Membrane</keyword>
<organism evidence="2 3">
    <name type="scientific">Dickeya zeae (strain Ech586)</name>
    <name type="common">Dickeya dadantii (strain Ech586)</name>
    <dbReference type="NCBI Taxonomy" id="590409"/>
    <lineage>
        <taxon>Bacteria</taxon>
        <taxon>Pseudomonadati</taxon>
        <taxon>Pseudomonadota</taxon>
        <taxon>Gammaproteobacteria</taxon>
        <taxon>Enterobacterales</taxon>
        <taxon>Pectobacteriaceae</taxon>
        <taxon>Dickeya</taxon>
        <taxon>Dickeya parazeae</taxon>
    </lineage>
</organism>
<dbReference type="EMBL" id="CP001836">
    <property type="protein sequence ID" value="ACZ75115.1"/>
    <property type="molecule type" value="Genomic_DNA"/>
</dbReference>
<proteinExistence type="predicted"/>
<dbReference type="Proteomes" id="UP000001446">
    <property type="component" value="Chromosome"/>
</dbReference>
<dbReference type="AlphaFoldDB" id="D2C1F4"/>
<protein>
    <submittedName>
        <fullName evidence="2">Uncharacterized protein</fullName>
    </submittedName>
</protein>
<keyword evidence="3" id="KW-1185">Reference proteome</keyword>
<keyword evidence="1" id="KW-0812">Transmembrane</keyword>
<dbReference type="HOGENOM" id="CLU_2105096_0_0_6"/>
<name>D2C1F4_DICZ5</name>
<evidence type="ECO:0000313" key="2">
    <source>
        <dbReference type="EMBL" id="ACZ75115.1"/>
    </source>
</evidence>
<reference evidence="2" key="1">
    <citation type="submission" date="2009-12" db="EMBL/GenBank/DDBJ databases">
        <title>Complete sequence of Dickeya dadantii Ech586.</title>
        <authorList>
            <consortium name="US DOE Joint Genome Institute"/>
            <person name="Lucas S."/>
            <person name="Copeland A."/>
            <person name="Lapidus A."/>
            <person name="Glavina del Rio T."/>
            <person name="Tice H."/>
            <person name="Bruce D."/>
            <person name="Goodwin L."/>
            <person name="Pitluck S."/>
            <person name="Munk A.C."/>
            <person name="Brettin T."/>
            <person name="Detter J.C."/>
            <person name="Han C."/>
            <person name="Tapia R."/>
            <person name="Larimer F."/>
            <person name="Land M."/>
            <person name="Hauser L."/>
            <person name="Kyrpides N."/>
            <person name="Mikhailova N."/>
            <person name="Balakrishnan V."/>
            <person name="Glasner J."/>
            <person name="Perna N.T."/>
        </authorList>
    </citation>
    <scope>NUCLEOTIDE SEQUENCE [LARGE SCALE GENOMIC DNA]</scope>
    <source>
        <strain evidence="2">Ech586</strain>
    </source>
</reference>
<feature type="transmembrane region" description="Helical" evidence="1">
    <location>
        <begin position="34"/>
        <end position="56"/>
    </location>
</feature>
<evidence type="ECO:0000313" key="3">
    <source>
        <dbReference type="Proteomes" id="UP000001446"/>
    </source>
</evidence>
<dbReference type="KEGG" id="ddc:Dd586_0218"/>